<dbReference type="EMBL" id="SLUB01000060">
    <property type="protein sequence ID" value="THE09875.1"/>
    <property type="molecule type" value="Genomic_DNA"/>
</dbReference>
<dbReference type="OrthoDB" id="9925765at2"/>
<keyword evidence="3" id="KW-1185">Reference proteome</keyword>
<protein>
    <submittedName>
        <fullName evidence="2">Uncharacterized protein</fullName>
    </submittedName>
</protein>
<gene>
    <name evidence="2" type="ORF">E1I69_20715</name>
</gene>
<comment type="caution">
    <text evidence="2">The sequence shown here is derived from an EMBL/GenBank/DDBJ whole genome shotgun (WGS) entry which is preliminary data.</text>
</comment>
<evidence type="ECO:0000313" key="3">
    <source>
        <dbReference type="Proteomes" id="UP000306477"/>
    </source>
</evidence>
<dbReference type="AlphaFoldDB" id="A0A4S3PLG1"/>
<keyword evidence="1" id="KW-0812">Transmembrane</keyword>
<organism evidence="2 3">
    <name type="scientific">Bacillus timonensis</name>
    <dbReference type="NCBI Taxonomy" id="1033734"/>
    <lineage>
        <taxon>Bacteria</taxon>
        <taxon>Bacillati</taxon>
        <taxon>Bacillota</taxon>
        <taxon>Bacilli</taxon>
        <taxon>Bacillales</taxon>
        <taxon>Bacillaceae</taxon>
        <taxon>Bacillus</taxon>
    </lineage>
</organism>
<evidence type="ECO:0000256" key="1">
    <source>
        <dbReference type="SAM" id="Phobius"/>
    </source>
</evidence>
<name>A0A4S3PLG1_9BACI</name>
<dbReference type="RefSeq" id="WP_136381455.1">
    <property type="nucleotide sequence ID" value="NZ_SLUB01000060.1"/>
</dbReference>
<keyword evidence="1" id="KW-1133">Transmembrane helix</keyword>
<accession>A0A4S3PLG1</accession>
<feature type="transmembrane region" description="Helical" evidence="1">
    <location>
        <begin position="6"/>
        <end position="23"/>
    </location>
</feature>
<sequence length="69" mass="7783">MDLFLKILGLVFIVIAIMITFSLKKEVKNLDSPVLHRSITNRWTKRSKTSTIFMGLGCICVLIGLILSM</sequence>
<feature type="transmembrane region" description="Helical" evidence="1">
    <location>
        <begin position="51"/>
        <end position="68"/>
    </location>
</feature>
<reference evidence="2 3" key="1">
    <citation type="journal article" date="2019" name="Indoor Air">
        <title>Impacts of indoor surface finishes on bacterial viability.</title>
        <authorList>
            <person name="Hu J."/>
            <person name="Maamar S.B."/>
            <person name="Glawe A.J."/>
            <person name="Gottel N."/>
            <person name="Gilbert J.A."/>
            <person name="Hartmann E.M."/>
        </authorList>
    </citation>
    <scope>NUCLEOTIDE SEQUENCE [LARGE SCALE GENOMIC DNA]</scope>
    <source>
        <strain evidence="2 3">AF060A6</strain>
    </source>
</reference>
<dbReference type="Proteomes" id="UP000306477">
    <property type="component" value="Unassembled WGS sequence"/>
</dbReference>
<evidence type="ECO:0000313" key="2">
    <source>
        <dbReference type="EMBL" id="THE09875.1"/>
    </source>
</evidence>
<proteinExistence type="predicted"/>
<keyword evidence="1" id="KW-0472">Membrane</keyword>